<evidence type="ECO:0000313" key="3">
    <source>
        <dbReference type="Proteomes" id="UP000521943"/>
    </source>
</evidence>
<dbReference type="OrthoDB" id="3063186at2759"/>
<sequence>MAGAPSLPNFSDVQRSHITSFIDAFISYLQQNNPQVVHRHHGTTLWVHKTAASIMKNDVFHPSKLKKEPAKVEKDIRDYFRNYKNNSYKKKLSASVLASTAPPHKHSKSPVESKLHDALRGLVILEPELSPKELFFLEAPSELRKAYDVLKSELPADTKPCTISVKARKRAWNEADQESWAKRKHSLELDVASNQAAWPMYMQDNGVQHGILYAGHNGLDSSEIVHEPSAHKELARIWADHAESFMPNVSAPSVLQFLKDDDGFALLPIVDIDDVAPREISKILTAYLTAIWCHIIPPSNTAPTIPWKEIAAAPHHFYDTAEFEFPCVLGDPAPCPSVQTLPVYNYLLRLQRTGKSFRFRTLSEITEWAKQAEKDAVDEIEKDDENADPDDVDDVSKDFKMRTPSLSPRSPPRTPPSSPGSPPQTPLRSPRSPLLTPSPRSSPDSPRSVKPPSPLHGNSSHRGRGRGRGRGMSERGKPRRALESMTNIEPTARRSGRDRTAASFGLQLLAGGSDHPREGGEFFSRTKYARLELCF</sequence>
<gene>
    <name evidence="2" type="ORF">DFP72DRAFT_855455</name>
</gene>
<feature type="region of interest" description="Disordered" evidence="1">
    <location>
        <begin position="378"/>
        <end position="499"/>
    </location>
</feature>
<evidence type="ECO:0000256" key="1">
    <source>
        <dbReference type="SAM" id="MobiDB-lite"/>
    </source>
</evidence>
<dbReference type="AlphaFoldDB" id="A0A8H6LWE4"/>
<reference evidence="2 3" key="1">
    <citation type="submission" date="2020-07" db="EMBL/GenBank/DDBJ databases">
        <title>Comparative genomics of pyrophilous fungi reveals a link between fire events and developmental genes.</title>
        <authorList>
            <consortium name="DOE Joint Genome Institute"/>
            <person name="Steindorff A.S."/>
            <person name="Carver A."/>
            <person name="Calhoun S."/>
            <person name="Stillman K."/>
            <person name="Liu H."/>
            <person name="Lipzen A."/>
            <person name="Pangilinan J."/>
            <person name="Labutti K."/>
            <person name="Bruns T.D."/>
            <person name="Grigoriev I.V."/>
        </authorList>
    </citation>
    <scope>NUCLEOTIDE SEQUENCE [LARGE SCALE GENOMIC DNA]</scope>
    <source>
        <strain evidence="2 3">CBS 144469</strain>
    </source>
</reference>
<dbReference type="EMBL" id="JACGCI010000093">
    <property type="protein sequence ID" value="KAF6746403.1"/>
    <property type="molecule type" value="Genomic_DNA"/>
</dbReference>
<feature type="compositionally biased region" description="Acidic residues" evidence="1">
    <location>
        <begin position="380"/>
        <end position="393"/>
    </location>
</feature>
<name>A0A8H6LWE4_9AGAR</name>
<feature type="compositionally biased region" description="Pro residues" evidence="1">
    <location>
        <begin position="409"/>
        <end position="425"/>
    </location>
</feature>
<keyword evidence="3" id="KW-1185">Reference proteome</keyword>
<comment type="caution">
    <text evidence="2">The sequence shown here is derived from an EMBL/GenBank/DDBJ whole genome shotgun (WGS) entry which is preliminary data.</text>
</comment>
<evidence type="ECO:0000313" key="2">
    <source>
        <dbReference type="EMBL" id="KAF6746403.1"/>
    </source>
</evidence>
<protein>
    <submittedName>
        <fullName evidence="2">Uncharacterized protein</fullName>
    </submittedName>
</protein>
<proteinExistence type="predicted"/>
<feature type="compositionally biased region" description="Low complexity" evidence="1">
    <location>
        <begin position="426"/>
        <end position="448"/>
    </location>
</feature>
<feature type="compositionally biased region" description="Basic residues" evidence="1">
    <location>
        <begin position="459"/>
        <end position="469"/>
    </location>
</feature>
<dbReference type="Proteomes" id="UP000521943">
    <property type="component" value="Unassembled WGS sequence"/>
</dbReference>
<feature type="compositionally biased region" description="Basic and acidic residues" evidence="1">
    <location>
        <begin position="471"/>
        <end position="482"/>
    </location>
</feature>
<accession>A0A8H6LWE4</accession>
<organism evidence="2 3">
    <name type="scientific">Ephemerocybe angulata</name>
    <dbReference type="NCBI Taxonomy" id="980116"/>
    <lineage>
        <taxon>Eukaryota</taxon>
        <taxon>Fungi</taxon>
        <taxon>Dikarya</taxon>
        <taxon>Basidiomycota</taxon>
        <taxon>Agaricomycotina</taxon>
        <taxon>Agaricomycetes</taxon>
        <taxon>Agaricomycetidae</taxon>
        <taxon>Agaricales</taxon>
        <taxon>Agaricineae</taxon>
        <taxon>Psathyrellaceae</taxon>
        <taxon>Ephemerocybe</taxon>
    </lineage>
</organism>